<evidence type="ECO:0000256" key="1">
    <source>
        <dbReference type="SAM" id="MobiDB-lite"/>
    </source>
</evidence>
<organism evidence="3 4">
    <name type="scientific">Ficus carica</name>
    <name type="common">Common fig</name>
    <dbReference type="NCBI Taxonomy" id="3494"/>
    <lineage>
        <taxon>Eukaryota</taxon>
        <taxon>Viridiplantae</taxon>
        <taxon>Streptophyta</taxon>
        <taxon>Embryophyta</taxon>
        <taxon>Tracheophyta</taxon>
        <taxon>Spermatophyta</taxon>
        <taxon>Magnoliopsida</taxon>
        <taxon>eudicotyledons</taxon>
        <taxon>Gunneridae</taxon>
        <taxon>Pentapetalae</taxon>
        <taxon>rosids</taxon>
        <taxon>fabids</taxon>
        <taxon>Rosales</taxon>
        <taxon>Moraceae</taxon>
        <taxon>Ficeae</taxon>
        <taxon>Ficus</taxon>
    </lineage>
</organism>
<dbReference type="AlphaFoldDB" id="A0AA88DZS9"/>
<evidence type="ECO:0000259" key="2">
    <source>
        <dbReference type="Pfam" id="PF26133"/>
    </source>
</evidence>
<dbReference type="PANTHER" id="PTHR33018">
    <property type="entry name" value="OS10G0338966 PROTEIN-RELATED"/>
    <property type="match status" value="1"/>
</dbReference>
<dbReference type="SUPFAM" id="SSF54001">
    <property type="entry name" value="Cysteine proteinases"/>
    <property type="match status" value="1"/>
</dbReference>
<reference evidence="3" key="1">
    <citation type="submission" date="2023-07" db="EMBL/GenBank/DDBJ databases">
        <title>draft genome sequence of fig (Ficus carica).</title>
        <authorList>
            <person name="Takahashi T."/>
            <person name="Nishimura K."/>
        </authorList>
    </citation>
    <scope>NUCLEOTIDE SEQUENCE</scope>
</reference>
<dbReference type="EMBL" id="BTGU01000224">
    <property type="protein sequence ID" value="GMN65297.1"/>
    <property type="molecule type" value="Genomic_DNA"/>
</dbReference>
<dbReference type="PANTHER" id="PTHR33018:SF34">
    <property type="entry name" value="OS02G0472350 PROTEIN"/>
    <property type="match status" value="1"/>
</dbReference>
<keyword evidence="4" id="KW-1185">Reference proteome</keyword>
<dbReference type="Pfam" id="PF26133">
    <property type="entry name" value="DUF8039"/>
    <property type="match status" value="1"/>
</dbReference>
<protein>
    <recommendedName>
        <fullName evidence="2">DUF8039 domain-containing protein</fullName>
    </recommendedName>
</protein>
<sequence>MIGKLSLRIVGPRNSKDYPNKETGKYAERRENWLNMRVKPDGSFKNEACKNIADIIDDFSEQQTQGSFESVGTEDILTKALGNAEHSGRIRASRIRKNRTGIMCEARYQPETMAEEQTAPTVDQHNSFKASCTLNEKGAEASDPKTMPNASKECHLFLLDLINGGDVLAATGRAYMEYVPTDTIHGIPLGEENVRVTITVPKLKGAFLPIPTHEAKSIEEAVGGFVAWPIRLVIVQTSLSQASKGPSHAPDREAEESKRTKKRAGRKKIRSQPKVQQQSAQEEMPSFDFTNIPFDLKPLAYYPQNSMRDGTQIICHQQQFVIGDDMPIYIGFEDVYHFITFKEISVNSIMVYIRYLADCCARAGMDQRFEFISSVIVSPVQRVADRAAYVRERADYILQILRNAPQGKLFLMPYNSGQHWVLAVIDPALNDWKISVGRGVRQRRNWETLIDTARCPIHEGYVECSYFVLAFMREITLTVDGLAALQTKDFYIDADMSLVWQE</sequence>
<accession>A0AA88DZS9</accession>
<feature type="compositionally biased region" description="Basic and acidic residues" evidence="1">
    <location>
        <begin position="249"/>
        <end position="258"/>
    </location>
</feature>
<comment type="caution">
    <text evidence="3">The sequence shown here is derived from an EMBL/GenBank/DDBJ whole genome shotgun (WGS) entry which is preliminary data.</text>
</comment>
<evidence type="ECO:0000313" key="3">
    <source>
        <dbReference type="EMBL" id="GMN65297.1"/>
    </source>
</evidence>
<feature type="compositionally biased region" description="Basic residues" evidence="1">
    <location>
        <begin position="259"/>
        <end position="271"/>
    </location>
</feature>
<evidence type="ECO:0000313" key="4">
    <source>
        <dbReference type="Proteomes" id="UP001187192"/>
    </source>
</evidence>
<dbReference type="InterPro" id="IPR038765">
    <property type="entry name" value="Papain-like_cys_pep_sf"/>
</dbReference>
<dbReference type="Proteomes" id="UP001187192">
    <property type="component" value="Unassembled WGS sequence"/>
</dbReference>
<dbReference type="Gene3D" id="3.40.395.10">
    <property type="entry name" value="Adenoviral Proteinase, Chain A"/>
    <property type="match status" value="1"/>
</dbReference>
<name>A0AA88DZS9_FICCA</name>
<feature type="domain" description="DUF8039" evidence="2">
    <location>
        <begin position="151"/>
        <end position="235"/>
    </location>
</feature>
<feature type="region of interest" description="Disordered" evidence="1">
    <location>
        <begin position="241"/>
        <end position="283"/>
    </location>
</feature>
<gene>
    <name evidence="3" type="ORF">TIFTF001_034361</name>
</gene>
<dbReference type="InterPro" id="IPR058352">
    <property type="entry name" value="DUF8039"/>
</dbReference>
<proteinExistence type="predicted"/>